<comment type="caution">
    <text evidence="1">The sequence shown here is derived from an EMBL/GenBank/DDBJ whole genome shotgun (WGS) entry which is preliminary data.</text>
</comment>
<sequence length="165" mass="18757">MRRARWPNQGRDIFHVGKLKDVQCYGLRSDAVSICVSRTRKASGKNGQAENLATLWKEAVCTFGQIPDAHGPKFPFGAALKVTVLMKIRAIEPVLLELVAWSSWSHWRPEIPDSACVSKELREKVKEIEEVCYKQRMEELHTPDLVALVRELSLPRHQNSKLNAL</sequence>
<reference evidence="1 2" key="1">
    <citation type="journal article" date="2016" name="Genome Announc.">
        <title>Genome Sequence of Madurella mycetomatis mm55, Isolated from a Human Mycetoma Case in Sudan.</title>
        <authorList>
            <person name="Smit S."/>
            <person name="Derks M.F."/>
            <person name="Bervoets S."/>
            <person name="Fahal A."/>
            <person name="van Leeuwen W."/>
            <person name="van Belkum A."/>
            <person name="van de Sande W.W."/>
        </authorList>
    </citation>
    <scope>NUCLEOTIDE SEQUENCE [LARGE SCALE GENOMIC DNA]</scope>
    <source>
        <strain evidence="2">mm55</strain>
    </source>
</reference>
<dbReference type="EMBL" id="LCTW02000066">
    <property type="protein sequence ID" value="KXX80194.1"/>
    <property type="molecule type" value="Genomic_DNA"/>
</dbReference>
<gene>
    <name evidence="1" type="ORF">MMYC01_204228</name>
</gene>
<keyword evidence="2" id="KW-1185">Reference proteome</keyword>
<dbReference type="Proteomes" id="UP000078237">
    <property type="component" value="Unassembled WGS sequence"/>
</dbReference>
<organism evidence="1 2">
    <name type="scientific">Madurella mycetomatis</name>
    <dbReference type="NCBI Taxonomy" id="100816"/>
    <lineage>
        <taxon>Eukaryota</taxon>
        <taxon>Fungi</taxon>
        <taxon>Dikarya</taxon>
        <taxon>Ascomycota</taxon>
        <taxon>Pezizomycotina</taxon>
        <taxon>Sordariomycetes</taxon>
        <taxon>Sordariomycetidae</taxon>
        <taxon>Sordariales</taxon>
        <taxon>Sordariales incertae sedis</taxon>
        <taxon>Madurella</taxon>
    </lineage>
</organism>
<dbReference type="OrthoDB" id="10498452at2759"/>
<protein>
    <submittedName>
        <fullName evidence="1">Uncharacterized protein</fullName>
    </submittedName>
</protein>
<evidence type="ECO:0000313" key="1">
    <source>
        <dbReference type="EMBL" id="KXX80194.1"/>
    </source>
</evidence>
<proteinExistence type="predicted"/>
<dbReference type="AlphaFoldDB" id="A0A175WB67"/>
<dbReference type="VEuPathDB" id="FungiDB:MMYC01_204228"/>
<evidence type="ECO:0000313" key="2">
    <source>
        <dbReference type="Proteomes" id="UP000078237"/>
    </source>
</evidence>
<accession>A0A175WB67</accession>
<name>A0A175WB67_9PEZI</name>